<evidence type="ECO:0000313" key="4">
    <source>
        <dbReference type="Proteomes" id="UP000248066"/>
    </source>
</evidence>
<keyword evidence="4" id="KW-1185">Reference proteome</keyword>
<evidence type="ECO:0000259" key="2">
    <source>
        <dbReference type="Pfam" id="PF01323"/>
    </source>
</evidence>
<dbReference type="PANTHER" id="PTHR13887:SF41">
    <property type="entry name" value="THIOREDOXIN SUPERFAMILY PROTEIN"/>
    <property type="match status" value="1"/>
</dbReference>
<dbReference type="Gene3D" id="3.40.30.10">
    <property type="entry name" value="Glutaredoxin"/>
    <property type="match status" value="1"/>
</dbReference>
<feature type="compositionally biased region" description="Basic and acidic residues" evidence="1">
    <location>
        <begin position="210"/>
        <end position="221"/>
    </location>
</feature>
<organism evidence="3 4">
    <name type="scientific">Alteribacter lacisalsi</name>
    <dbReference type="NCBI Taxonomy" id="2045244"/>
    <lineage>
        <taxon>Bacteria</taxon>
        <taxon>Bacillati</taxon>
        <taxon>Bacillota</taxon>
        <taxon>Bacilli</taxon>
        <taxon>Bacillales</taxon>
        <taxon>Bacillaceae</taxon>
        <taxon>Alteribacter</taxon>
    </lineage>
</organism>
<dbReference type="EMBL" id="PDOF01000003">
    <property type="protein sequence ID" value="PYZ96211.1"/>
    <property type="molecule type" value="Genomic_DNA"/>
</dbReference>
<dbReference type="InterPro" id="IPR001853">
    <property type="entry name" value="DSBA-like_thioredoxin_dom"/>
</dbReference>
<evidence type="ECO:0000256" key="1">
    <source>
        <dbReference type="SAM" id="MobiDB-lite"/>
    </source>
</evidence>
<dbReference type="InterPro" id="IPR036249">
    <property type="entry name" value="Thioredoxin-like_sf"/>
</dbReference>
<dbReference type="PANTHER" id="PTHR13887">
    <property type="entry name" value="GLUTATHIONE S-TRANSFERASE KAPPA"/>
    <property type="match status" value="1"/>
</dbReference>
<accession>A0A2W0H5A5</accession>
<reference evidence="3 4" key="1">
    <citation type="submission" date="2017-10" db="EMBL/GenBank/DDBJ databases">
        <title>Bacillus sp. nov., a halophilic bacterium isolated from a Yangshapao Lake.</title>
        <authorList>
            <person name="Wang H."/>
        </authorList>
    </citation>
    <scope>NUCLEOTIDE SEQUENCE [LARGE SCALE GENOMIC DNA]</scope>
    <source>
        <strain evidence="3 4">YSP-3</strain>
    </source>
</reference>
<dbReference type="GO" id="GO:0016491">
    <property type="term" value="F:oxidoreductase activity"/>
    <property type="evidence" value="ECO:0007669"/>
    <property type="project" value="InterPro"/>
</dbReference>
<dbReference type="CDD" id="cd03024">
    <property type="entry name" value="DsbA_FrnE"/>
    <property type="match status" value="1"/>
</dbReference>
<comment type="caution">
    <text evidence="3">The sequence shown here is derived from an EMBL/GenBank/DDBJ whole genome shotgun (WGS) entry which is preliminary data.</text>
</comment>
<sequence>MKIEIWSDFVCPFCYIGKRHLEKALEQFEGRGEVSTAFRSFQLDPGASAVSGKTMYDILSRKYGMTIEQAKQTTANVAVQAEQAGLRYDFDAMIPANTEAAHRLSHYAAEKGKGGTFTERTMQAFFTEGRDINCFKTLADLAEEAGLVRSKALQVLESGQYRDYVLKDQEKAAAAGVSGVPFFVFNEKYAVSGAQPPHKLLEVLEQVRTESSADKQGKEGGPDCSGGSCSI</sequence>
<dbReference type="OrthoDB" id="9799122at2"/>
<gene>
    <name evidence="3" type="ORF">CR205_17785</name>
</gene>
<name>A0A2W0H5A5_9BACI</name>
<dbReference type="AlphaFoldDB" id="A0A2W0H5A5"/>
<dbReference type="RefSeq" id="WP_110521486.1">
    <property type="nucleotide sequence ID" value="NZ_PDOF01000003.1"/>
</dbReference>
<feature type="domain" description="DSBA-like thioredoxin" evidence="2">
    <location>
        <begin position="3"/>
        <end position="204"/>
    </location>
</feature>
<dbReference type="Pfam" id="PF01323">
    <property type="entry name" value="DSBA"/>
    <property type="match status" value="1"/>
</dbReference>
<dbReference type="SUPFAM" id="SSF52833">
    <property type="entry name" value="Thioredoxin-like"/>
    <property type="match status" value="1"/>
</dbReference>
<proteinExistence type="predicted"/>
<evidence type="ECO:0000313" key="3">
    <source>
        <dbReference type="EMBL" id="PYZ96211.1"/>
    </source>
</evidence>
<feature type="region of interest" description="Disordered" evidence="1">
    <location>
        <begin position="210"/>
        <end position="231"/>
    </location>
</feature>
<dbReference type="Proteomes" id="UP000248066">
    <property type="component" value="Unassembled WGS sequence"/>
</dbReference>
<protein>
    <submittedName>
        <fullName evidence="3">Disulfide bond formation protein DsbA</fullName>
    </submittedName>
</protein>